<dbReference type="InterPro" id="IPR036322">
    <property type="entry name" value="WD40_repeat_dom_sf"/>
</dbReference>
<keyword evidence="6" id="KW-0539">Nucleus</keyword>
<evidence type="ECO:0000256" key="5">
    <source>
        <dbReference type="ARBA" id="ARBA00022737"/>
    </source>
</evidence>
<comment type="subcellular location">
    <subcellularLocation>
        <location evidence="2">Cytoplasm</location>
    </subcellularLocation>
    <subcellularLocation>
        <location evidence="1">Nucleus</location>
    </subcellularLocation>
</comment>
<evidence type="ECO:0000256" key="4">
    <source>
        <dbReference type="ARBA" id="ARBA00022574"/>
    </source>
</evidence>
<feature type="region of interest" description="Disordered" evidence="7">
    <location>
        <begin position="95"/>
        <end position="116"/>
    </location>
</feature>
<dbReference type="PANTHER" id="PTHR44111:SF1">
    <property type="entry name" value="ELONGATOR COMPLEX PROTEIN 2"/>
    <property type="match status" value="1"/>
</dbReference>
<feature type="region of interest" description="Disordered" evidence="7">
    <location>
        <begin position="145"/>
        <end position="172"/>
    </location>
</feature>
<feature type="compositionally biased region" description="Basic and acidic residues" evidence="7">
    <location>
        <begin position="99"/>
        <end position="116"/>
    </location>
</feature>
<dbReference type="GO" id="GO:0033588">
    <property type="term" value="C:elongator holoenzyme complex"/>
    <property type="evidence" value="ECO:0007669"/>
    <property type="project" value="InterPro"/>
</dbReference>
<dbReference type="EMBL" id="HBFM01024693">
    <property type="protein sequence ID" value="CAD8782379.1"/>
    <property type="molecule type" value="Transcribed_RNA"/>
</dbReference>
<organism evidence="8">
    <name type="scientific">Polytomella parva</name>
    <dbReference type="NCBI Taxonomy" id="51329"/>
    <lineage>
        <taxon>Eukaryota</taxon>
        <taxon>Viridiplantae</taxon>
        <taxon>Chlorophyta</taxon>
        <taxon>core chlorophytes</taxon>
        <taxon>Chlorophyceae</taxon>
        <taxon>CS clade</taxon>
        <taxon>Chlamydomonadales</taxon>
        <taxon>Chlamydomonadaceae</taxon>
        <taxon>Polytomella</taxon>
    </lineage>
</organism>
<evidence type="ECO:0000313" key="8">
    <source>
        <dbReference type="EMBL" id="CAD8782379.1"/>
    </source>
</evidence>
<dbReference type="GO" id="GO:0005634">
    <property type="term" value="C:nucleus"/>
    <property type="evidence" value="ECO:0007669"/>
    <property type="project" value="UniProtKB-SubCell"/>
</dbReference>
<feature type="compositionally biased region" description="Basic and acidic residues" evidence="7">
    <location>
        <begin position="9"/>
        <end position="32"/>
    </location>
</feature>
<name>A0A7S0VFV3_9CHLO</name>
<accession>A0A7S0VFV3</accession>
<dbReference type="Gene3D" id="2.130.10.10">
    <property type="entry name" value="YVTN repeat-like/Quinoprotein amine dehydrogenase"/>
    <property type="match status" value="1"/>
</dbReference>
<dbReference type="SUPFAM" id="SSF50978">
    <property type="entry name" value="WD40 repeat-like"/>
    <property type="match status" value="1"/>
</dbReference>
<feature type="compositionally biased region" description="Basic and acidic residues" evidence="7">
    <location>
        <begin position="145"/>
        <end position="162"/>
    </location>
</feature>
<sequence length="242" mass="26442">MGGEGGRGGGKDDLNVAIGRENDMAEKKRETTAENDQNKIGSKVELRLVATLPAFPHPVTAVAFMPAIKAVADDKVVDNKAVAVAIAVGGHGGVSPSYHGEKEEKEEKEKVNYHKKEQETNKAYAVAVGLEDGSVEVWRLRVAADSDRRSEPKDTPQKDTRENNQSANYQSQQVWKSDVTTRHGAVVRSMCWRAVDSDERSAAEELLEKQGRDPKSFFLATCSDDHAVKVFRVPVSGVLVDL</sequence>
<protein>
    <submittedName>
        <fullName evidence="8">Uncharacterized protein</fullName>
    </submittedName>
</protein>
<proteinExistence type="predicted"/>
<keyword evidence="4" id="KW-0853">WD repeat</keyword>
<dbReference type="AlphaFoldDB" id="A0A7S0VFV3"/>
<evidence type="ECO:0000256" key="7">
    <source>
        <dbReference type="SAM" id="MobiDB-lite"/>
    </source>
</evidence>
<feature type="compositionally biased region" description="Polar residues" evidence="7">
    <location>
        <begin position="163"/>
        <end position="172"/>
    </location>
</feature>
<evidence type="ECO:0000256" key="6">
    <source>
        <dbReference type="ARBA" id="ARBA00023242"/>
    </source>
</evidence>
<dbReference type="InterPro" id="IPR015943">
    <property type="entry name" value="WD40/YVTN_repeat-like_dom_sf"/>
</dbReference>
<evidence type="ECO:0000256" key="1">
    <source>
        <dbReference type="ARBA" id="ARBA00004123"/>
    </source>
</evidence>
<dbReference type="GO" id="GO:0005737">
    <property type="term" value="C:cytoplasm"/>
    <property type="evidence" value="ECO:0007669"/>
    <property type="project" value="UniProtKB-SubCell"/>
</dbReference>
<keyword evidence="5" id="KW-0677">Repeat</keyword>
<evidence type="ECO:0000256" key="2">
    <source>
        <dbReference type="ARBA" id="ARBA00004496"/>
    </source>
</evidence>
<dbReference type="PANTHER" id="PTHR44111">
    <property type="entry name" value="ELONGATOR COMPLEX PROTEIN 2"/>
    <property type="match status" value="1"/>
</dbReference>
<reference evidence="8" key="1">
    <citation type="submission" date="2021-01" db="EMBL/GenBank/DDBJ databases">
        <authorList>
            <person name="Corre E."/>
            <person name="Pelletier E."/>
            <person name="Niang G."/>
            <person name="Scheremetjew M."/>
            <person name="Finn R."/>
            <person name="Kale V."/>
            <person name="Holt S."/>
            <person name="Cochrane G."/>
            <person name="Meng A."/>
            <person name="Brown T."/>
            <person name="Cohen L."/>
        </authorList>
    </citation>
    <scope>NUCLEOTIDE SEQUENCE</scope>
    <source>
        <strain evidence="8">SAG 63-3</strain>
    </source>
</reference>
<dbReference type="GO" id="GO:0002098">
    <property type="term" value="P:tRNA wobble uridine modification"/>
    <property type="evidence" value="ECO:0007669"/>
    <property type="project" value="InterPro"/>
</dbReference>
<keyword evidence="3" id="KW-0963">Cytoplasm</keyword>
<evidence type="ECO:0000256" key="3">
    <source>
        <dbReference type="ARBA" id="ARBA00022490"/>
    </source>
</evidence>
<dbReference type="InterPro" id="IPR037289">
    <property type="entry name" value="Elp2"/>
</dbReference>
<gene>
    <name evidence="8" type="ORF">PPAR00522_LOCUS16022</name>
</gene>
<feature type="region of interest" description="Disordered" evidence="7">
    <location>
        <begin position="1"/>
        <end position="38"/>
    </location>
</feature>